<accession>A0A0H3ZS94</accession>
<dbReference type="RefSeq" id="WP_237487257.1">
    <property type="nucleotide sequence ID" value="NZ_JBGONR010000050.1"/>
</dbReference>
<reference evidence="1" key="1">
    <citation type="journal article" date="2015" name="MBio">
        <title>Eco-Evolutionary Dynamics of Episomes among Ecologically Cohesive Bacterial Populations.</title>
        <authorList>
            <person name="Xue H."/>
            <person name="Cordero O.X."/>
            <person name="Camas F.M."/>
            <person name="Trimble W."/>
            <person name="Meyer F."/>
            <person name="Guglielmini J."/>
            <person name="Rocha E.P."/>
            <person name="Polz M.F."/>
        </authorList>
    </citation>
    <scope>NUCLEOTIDE SEQUENCE</scope>
    <source>
        <strain evidence="1">FF_308</strain>
    </source>
</reference>
<proteinExistence type="predicted"/>
<dbReference type="AlphaFoldDB" id="A0A0H3ZS94"/>
<protein>
    <submittedName>
        <fullName evidence="1">Uncharacterized protein</fullName>
    </submittedName>
</protein>
<dbReference type="EMBL" id="KP795491">
    <property type="protein sequence ID" value="AKN36471.1"/>
    <property type="molecule type" value="Genomic_DNA"/>
</dbReference>
<name>A0A0H3ZS94_VIBSP</name>
<evidence type="ECO:0000313" key="1">
    <source>
        <dbReference type="EMBL" id="AKN36471.1"/>
    </source>
</evidence>
<sequence length="72" mass="8541">MTYQEWVDKIGFPKAVVLLGYPESTLRMWYGFHRFPRPRQLVVILNKSGGLLDLERWVRDFESKRQTITKAA</sequence>
<organism evidence="1">
    <name type="scientific">Vibrio splendidus</name>
    <dbReference type="NCBI Taxonomy" id="29497"/>
    <lineage>
        <taxon>Bacteria</taxon>
        <taxon>Pseudomonadati</taxon>
        <taxon>Pseudomonadota</taxon>
        <taxon>Gammaproteobacteria</taxon>
        <taxon>Vibrionales</taxon>
        <taxon>Vibrionaceae</taxon>
        <taxon>Vibrio</taxon>
    </lineage>
</organism>